<gene>
    <name evidence="2" type="ORF">PGQ11_009250</name>
</gene>
<keyword evidence="3" id="KW-1185">Reference proteome</keyword>
<evidence type="ECO:0008006" key="4">
    <source>
        <dbReference type="Google" id="ProtNLM"/>
    </source>
</evidence>
<sequence>MSIISLLRPTVDCDIFIASLSPFTALEPLFSPLSLHPAGHTSLIWSCCLSFRRKPIICGGSMATKGVSLAASDLSAVSSSSNFEGFYIARGTTEAILLDIGTAYVTKGSWGGVSPYGGSATYYTAGYGSTLLDDTNRMRVCIYHGANDINNVDGISKQSSDPKPDKFRSRPGHRRLTGPRFSITSMDCRSRGRTSLRVRFGGCSYLVDYETQNEEGRDSNSRRGYSGTQQSVWPPPPQPAPAALATSTIAWNHSIKRMGRSEQVDTASLDWRLSSPARALKS</sequence>
<protein>
    <recommendedName>
        <fullName evidence="4">YDG domain-containing protein</fullName>
    </recommendedName>
</protein>
<proteinExistence type="predicted"/>
<feature type="region of interest" description="Disordered" evidence="1">
    <location>
        <begin position="258"/>
        <end position="282"/>
    </location>
</feature>
<dbReference type="Proteomes" id="UP001390339">
    <property type="component" value="Unassembled WGS sequence"/>
</dbReference>
<reference evidence="2 3" key="1">
    <citation type="journal article" date="2024" name="IMA Fungus">
        <title>Apiospora arundinis, a panoply of carbohydrate-active enzymes and secondary metabolites.</title>
        <authorList>
            <person name="Sorensen T."/>
            <person name="Petersen C."/>
            <person name="Muurmann A.T."/>
            <person name="Christiansen J.V."/>
            <person name="Brundto M.L."/>
            <person name="Overgaard C.K."/>
            <person name="Boysen A.T."/>
            <person name="Wollenberg R.D."/>
            <person name="Larsen T.O."/>
            <person name="Sorensen J.L."/>
            <person name="Nielsen K.L."/>
            <person name="Sondergaard T.E."/>
        </authorList>
    </citation>
    <scope>NUCLEOTIDE SEQUENCE [LARGE SCALE GENOMIC DNA]</scope>
    <source>
        <strain evidence="2 3">AAU 773</strain>
    </source>
</reference>
<feature type="region of interest" description="Disordered" evidence="1">
    <location>
        <begin position="152"/>
        <end position="180"/>
    </location>
</feature>
<organism evidence="2 3">
    <name type="scientific">Apiospora arundinis</name>
    <dbReference type="NCBI Taxonomy" id="335852"/>
    <lineage>
        <taxon>Eukaryota</taxon>
        <taxon>Fungi</taxon>
        <taxon>Dikarya</taxon>
        <taxon>Ascomycota</taxon>
        <taxon>Pezizomycotina</taxon>
        <taxon>Sordariomycetes</taxon>
        <taxon>Xylariomycetidae</taxon>
        <taxon>Amphisphaeriales</taxon>
        <taxon>Apiosporaceae</taxon>
        <taxon>Apiospora</taxon>
    </lineage>
</organism>
<feature type="region of interest" description="Disordered" evidence="1">
    <location>
        <begin position="212"/>
        <end position="243"/>
    </location>
</feature>
<comment type="caution">
    <text evidence="2">The sequence shown here is derived from an EMBL/GenBank/DDBJ whole genome shotgun (WGS) entry which is preliminary data.</text>
</comment>
<evidence type="ECO:0000313" key="3">
    <source>
        <dbReference type="Proteomes" id="UP001390339"/>
    </source>
</evidence>
<dbReference type="EMBL" id="JAPCWZ010000005">
    <property type="protein sequence ID" value="KAK8863015.1"/>
    <property type="molecule type" value="Genomic_DNA"/>
</dbReference>
<accession>A0ABR2IIJ1</accession>
<feature type="compositionally biased region" description="Polar residues" evidence="1">
    <location>
        <begin position="222"/>
        <end position="232"/>
    </location>
</feature>
<name>A0ABR2IIJ1_9PEZI</name>
<evidence type="ECO:0000313" key="2">
    <source>
        <dbReference type="EMBL" id="KAK8863015.1"/>
    </source>
</evidence>
<evidence type="ECO:0000256" key="1">
    <source>
        <dbReference type="SAM" id="MobiDB-lite"/>
    </source>
</evidence>